<organism evidence="1 2">
    <name type="scientific">Zopfia rhizophila CBS 207.26</name>
    <dbReference type="NCBI Taxonomy" id="1314779"/>
    <lineage>
        <taxon>Eukaryota</taxon>
        <taxon>Fungi</taxon>
        <taxon>Dikarya</taxon>
        <taxon>Ascomycota</taxon>
        <taxon>Pezizomycotina</taxon>
        <taxon>Dothideomycetes</taxon>
        <taxon>Dothideomycetes incertae sedis</taxon>
        <taxon>Zopfiaceae</taxon>
        <taxon>Zopfia</taxon>
    </lineage>
</organism>
<protein>
    <submittedName>
        <fullName evidence="1">Uncharacterized protein</fullName>
    </submittedName>
</protein>
<evidence type="ECO:0000313" key="2">
    <source>
        <dbReference type="Proteomes" id="UP000800200"/>
    </source>
</evidence>
<keyword evidence="2" id="KW-1185">Reference proteome</keyword>
<accession>A0A6A6DPV5</accession>
<dbReference type="AlphaFoldDB" id="A0A6A6DPV5"/>
<gene>
    <name evidence="1" type="ORF">K469DRAFT_589019</name>
</gene>
<proteinExistence type="predicted"/>
<dbReference type="EMBL" id="ML994652">
    <property type="protein sequence ID" value="KAF2181531.1"/>
    <property type="molecule type" value="Genomic_DNA"/>
</dbReference>
<evidence type="ECO:0000313" key="1">
    <source>
        <dbReference type="EMBL" id="KAF2181531.1"/>
    </source>
</evidence>
<sequence length="196" mass="22865">MPLPNPKDGPRWKSIDHFSMLPYGWIPDDSIDFFTQFIRNLKRRWLKLCDLAEEHISKRRLDQLDKKGRGSELIHHLAEDAQDWAELRSILNGQVRTARNFAVEHCHRYDDKGLKCAQEAIDGLSDDVMDRISQLDQIVRTSWILLEFAWVSIHEAHKSTSLGTSMKRLSWITFVFLPAIFTSVRLCKYALFSYSS</sequence>
<dbReference type="Proteomes" id="UP000800200">
    <property type="component" value="Unassembled WGS sequence"/>
</dbReference>
<reference evidence="1" key="1">
    <citation type="journal article" date="2020" name="Stud. Mycol.">
        <title>101 Dothideomycetes genomes: a test case for predicting lifestyles and emergence of pathogens.</title>
        <authorList>
            <person name="Haridas S."/>
            <person name="Albert R."/>
            <person name="Binder M."/>
            <person name="Bloem J."/>
            <person name="Labutti K."/>
            <person name="Salamov A."/>
            <person name="Andreopoulos B."/>
            <person name="Baker S."/>
            <person name="Barry K."/>
            <person name="Bills G."/>
            <person name="Bluhm B."/>
            <person name="Cannon C."/>
            <person name="Castanera R."/>
            <person name="Culley D."/>
            <person name="Daum C."/>
            <person name="Ezra D."/>
            <person name="Gonzalez J."/>
            <person name="Henrissat B."/>
            <person name="Kuo A."/>
            <person name="Liang C."/>
            <person name="Lipzen A."/>
            <person name="Lutzoni F."/>
            <person name="Magnuson J."/>
            <person name="Mondo S."/>
            <person name="Nolan M."/>
            <person name="Ohm R."/>
            <person name="Pangilinan J."/>
            <person name="Park H.-J."/>
            <person name="Ramirez L."/>
            <person name="Alfaro M."/>
            <person name="Sun H."/>
            <person name="Tritt A."/>
            <person name="Yoshinaga Y."/>
            <person name="Zwiers L.-H."/>
            <person name="Turgeon B."/>
            <person name="Goodwin S."/>
            <person name="Spatafora J."/>
            <person name="Crous P."/>
            <person name="Grigoriev I."/>
        </authorList>
    </citation>
    <scope>NUCLEOTIDE SEQUENCE</scope>
    <source>
        <strain evidence="1">CBS 207.26</strain>
    </source>
</reference>
<dbReference type="OrthoDB" id="195446at2759"/>
<name>A0A6A6DPV5_9PEZI</name>